<dbReference type="RefSeq" id="WP_007030372.1">
    <property type="nucleotide sequence ID" value="NZ_AOHO01000047.1"/>
</dbReference>
<keyword evidence="1" id="KW-1133">Transmembrane helix</keyword>
<comment type="caution">
    <text evidence="3">The sequence shown here is derived from an EMBL/GenBank/DDBJ whole genome shotgun (WGS) entry which is preliminary data.</text>
</comment>
<feature type="transmembrane region" description="Helical" evidence="1">
    <location>
        <begin position="124"/>
        <end position="143"/>
    </location>
</feature>
<feature type="domain" description="DUF2231" evidence="2">
    <location>
        <begin position="7"/>
        <end position="157"/>
    </location>
</feature>
<sequence>MPPFVSGLPLHVLVVHAVVVLVPLAVLATIVIAIWPAARQRAGWPAVGLTAAATVCVPIAADSGEDLRDRLAPTALISEHAQLGDQLLIFVVGLLVVSTALVWFDHRRRREQPGTSRVPRKPVVISLAVLTVAAAVLSAVQVVRIGDSGARAAWSDRQYETPRAGSRG</sequence>
<dbReference type="InterPro" id="IPR019251">
    <property type="entry name" value="DUF2231_TM"/>
</dbReference>
<dbReference type="OrthoDB" id="4864772at2"/>
<feature type="transmembrane region" description="Helical" evidence="1">
    <location>
        <begin position="12"/>
        <end position="35"/>
    </location>
</feature>
<feature type="transmembrane region" description="Helical" evidence="1">
    <location>
        <begin position="87"/>
        <end position="104"/>
    </location>
</feature>
<dbReference type="AlphaFoldDB" id="M2XIP3"/>
<organism evidence="3 4">
    <name type="scientific">Amycolatopsis decaplanina DSM 44594</name>
    <dbReference type="NCBI Taxonomy" id="1284240"/>
    <lineage>
        <taxon>Bacteria</taxon>
        <taxon>Bacillati</taxon>
        <taxon>Actinomycetota</taxon>
        <taxon>Actinomycetes</taxon>
        <taxon>Pseudonocardiales</taxon>
        <taxon>Pseudonocardiaceae</taxon>
        <taxon>Amycolatopsis</taxon>
    </lineage>
</organism>
<keyword evidence="1" id="KW-0812">Transmembrane</keyword>
<reference evidence="3 4" key="1">
    <citation type="journal article" date="2013" name="Genome Announc.">
        <title>Draft Genome Sequence of Amycolatopsis decaplanina Strain DSM 44594T.</title>
        <authorList>
            <person name="Kaur N."/>
            <person name="Kumar S."/>
            <person name="Bala M."/>
            <person name="Raghava G.P."/>
            <person name="Mayilraj S."/>
        </authorList>
    </citation>
    <scope>NUCLEOTIDE SEQUENCE [LARGE SCALE GENOMIC DNA]</scope>
    <source>
        <strain evidence="3 4">DSM 44594</strain>
    </source>
</reference>
<evidence type="ECO:0000259" key="2">
    <source>
        <dbReference type="Pfam" id="PF09990"/>
    </source>
</evidence>
<gene>
    <name evidence="3" type="ORF">H074_12332</name>
</gene>
<dbReference type="PATRIC" id="fig|1284240.4.peg.2514"/>
<feature type="transmembrane region" description="Helical" evidence="1">
    <location>
        <begin position="42"/>
        <end position="61"/>
    </location>
</feature>
<name>M2XIP3_9PSEU</name>
<evidence type="ECO:0000256" key="1">
    <source>
        <dbReference type="SAM" id="Phobius"/>
    </source>
</evidence>
<evidence type="ECO:0000313" key="3">
    <source>
        <dbReference type="EMBL" id="EME60916.1"/>
    </source>
</evidence>
<dbReference type="EMBL" id="AOHO01000047">
    <property type="protein sequence ID" value="EME60916.1"/>
    <property type="molecule type" value="Genomic_DNA"/>
</dbReference>
<protein>
    <recommendedName>
        <fullName evidence="2">DUF2231 domain-containing protein</fullName>
    </recommendedName>
</protein>
<keyword evidence="1" id="KW-0472">Membrane</keyword>
<proteinExistence type="predicted"/>
<dbReference type="Proteomes" id="UP000054226">
    <property type="component" value="Unassembled WGS sequence"/>
</dbReference>
<evidence type="ECO:0000313" key="4">
    <source>
        <dbReference type="Proteomes" id="UP000054226"/>
    </source>
</evidence>
<keyword evidence="4" id="KW-1185">Reference proteome</keyword>
<accession>M2XIP3</accession>
<dbReference type="Pfam" id="PF09990">
    <property type="entry name" value="DUF2231"/>
    <property type="match status" value="1"/>
</dbReference>